<reference evidence="8" key="1">
    <citation type="submission" date="2020-07" db="EMBL/GenBank/DDBJ databases">
        <title>Ethylene signaling mediates host invasion by parasitic plants.</title>
        <authorList>
            <person name="Yoshida S."/>
        </authorList>
    </citation>
    <scope>NUCLEOTIDE SEQUENCE</scope>
    <source>
        <strain evidence="8">Okayama</strain>
    </source>
</reference>
<keyword evidence="9" id="KW-1185">Reference proteome</keyword>
<accession>A0A830CTK5</accession>
<gene>
    <name evidence="8" type="ORF">PHJA_002296200</name>
</gene>
<dbReference type="InterPro" id="IPR036465">
    <property type="entry name" value="vWFA_dom_sf"/>
</dbReference>
<dbReference type="PANTHER" id="PTHR10579:SF146">
    <property type="entry name" value="RING-TYPE DOMAIN-CONTAINING PROTEIN"/>
    <property type="match status" value="1"/>
</dbReference>
<evidence type="ECO:0000256" key="3">
    <source>
        <dbReference type="ARBA" id="ARBA00022833"/>
    </source>
</evidence>
<evidence type="ECO:0000256" key="4">
    <source>
        <dbReference type="PROSITE-ProRule" id="PRU00175"/>
    </source>
</evidence>
<keyword evidence="1" id="KW-0479">Metal-binding</keyword>
<dbReference type="Pfam" id="PF14624">
    <property type="entry name" value="Vwaint"/>
    <property type="match status" value="1"/>
</dbReference>
<dbReference type="OrthoDB" id="687730at2759"/>
<evidence type="ECO:0000313" key="8">
    <source>
        <dbReference type="EMBL" id="GFQ01523.1"/>
    </source>
</evidence>
<dbReference type="EMBL" id="BMAC01000690">
    <property type="protein sequence ID" value="GFQ01523.1"/>
    <property type="molecule type" value="Genomic_DNA"/>
</dbReference>
<evidence type="ECO:0000256" key="5">
    <source>
        <dbReference type="SAM" id="MobiDB-lite"/>
    </source>
</evidence>
<dbReference type="InterPro" id="IPR018957">
    <property type="entry name" value="Znf_C3HC4_RING-type"/>
</dbReference>
<dbReference type="InterPro" id="IPR051266">
    <property type="entry name" value="CLCR"/>
</dbReference>
<dbReference type="CDD" id="cd16448">
    <property type="entry name" value="RING-H2"/>
    <property type="match status" value="1"/>
</dbReference>
<keyword evidence="2 4" id="KW-0863">Zinc-finger</keyword>
<evidence type="ECO:0000256" key="2">
    <source>
        <dbReference type="ARBA" id="ARBA00022771"/>
    </source>
</evidence>
<dbReference type="InterPro" id="IPR001841">
    <property type="entry name" value="Znf_RING"/>
</dbReference>
<evidence type="ECO:0000313" key="9">
    <source>
        <dbReference type="Proteomes" id="UP000653305"/>
    </source>
</evidence>
<dbReference type="AlphaFoldDB" id="A0A830CTK5"/>
<dbReference type="InterPro" id="IPR013083">
    <property type="entry name" value="Znf_RING/FYVE/PHD"/>
</dbReference>
<dbReference type="SUPFAM" id="SSF53300">
    <property type="entry name" value="vWA-like"/>
    <property type="match status" value="1"/>
</dbReference>
<evidence type="ECO:0000259" key="7">
    <source>
        <dbReference type="PROSITE" id="PS50234"/>
    </source>
</evidence>
<dbReference type="PANTHER" id="PTHR10579">
    <property type="entry name" value="CALCIUM-ACTIVATED CHLORIDE CHANNEL REGULATOR"/>
    <property type="match status" value="1"/>
</dbReference>
<evidence type="ECO:0000259" key="6">
    <source>
        <dbReference type="PROSITE" id="PS50089"/>
    </source>
</evidence>
<dbReference type="Pfam" id="PF00097">
    <property type="entry name" value="zf-C3HC4"/>
    <property type="match status" value="1"/>
</dbReference>
<feature type="domain" description="RING-type" evidence="6">
    <location>
        <begin position="22"/>
        <end position="63"/>
    </location>
</feature>
<dbReference type="SMART" id="SM00184">
    <property type="entry name" value="RING"/>
    <property type="match status" value="1"/>
</dbReference>
<dbReference type="Proteomes" id="UP000653305">
    <property type="component" value="Unassembled WGS sequence"/>
</dbReference>
<dbReference type="SMART" id="SM00327">
    <property type="entry name" value="VWA"/>
    <property type="match status" value="1"/>
</dbReference>
<sequence length="566" mass="61721">CGNTHIKYNKTCDYVFVFQITCAICKGQDKDLEEFTAKCSHSFHLRCIAQKVYWDGGYLCPVCGATMNDLPSLTKYYAKPAAGTPDEPLQFSDDEPLPADTTTAGQAFNAAGLQNVVIRAVPEHDAVAASEPVPNFSVLVGLRAPPLSADARRAPIDLVTVLDVSSSMHFGSKLDLVKRAVSFVIDNLGPSDRLSLVCFSTSARRVFPLRMMTEQGRADAKRDVNSLRAYGVHRNPVASIMFLSDGRDTYNRLSAANNQQQTIPVHVFGFGTDHDPIVMHAIADSSGGTFSFIESAETVQDAFARCIGGLLSVLIQELRLSLRSASHGVVIKSIPSGKHASEISDQGSRGTITVGDLYADEEKEFLVNISVPVYMDDNIDENVRTTSLLDITGSYKDVLSNERVQMEFVEIRRPGVPSPSDVKVKLEVDRQRNRLDAAEGFAEAQRVAETGDLKGARAILSSKRSSLLASASGQAGDGFTVKLEAEMKETEETMGCKRTYEQTGRAYALSNISAHANQRATTRRRIGSGSEGPPDDAYETPNMANMVNKSQQLIKIEEDAIKKEEY</sequence>
<proteinExistence type="predicted"/>
<keyword evidence="3" id="KW-0862">Zinc</keyword>
<organism evidence="8 9">
    <name type="scientific">Phtheirospermum japonicum</name>
    <dbReference type="NCBI Taxonomy" id="374723"/>
    <lineage>
        <taxon>Eukaryota</taxon>
        <taxon>Viridiplantae</taxon>
        <taxon>Streptophyta</taxon>
        <taxon>Embryophyta</taxon>
        <taxon>Tracheophyta</taxon>
        <taxon>Spermatophyta</taxon>
        <taxon>Magnoliopsida</taxon>
        <taxon>eudicotyledons</taxon>
        <taxon>Gunneridae</taxon>
        <taxon>Pentapetalae</taxon>
        <taxon>asterids</taxon>
        <taxon>lamiids</taxon>
        <taxon>Lamiales</taxon>
        <taxon>Orobanchaceae</taxon>
        <taxon>Orobanchaceae incertae sedis</taxon>
        <taxon>Phtheirospermum</taxon>
    </lineage>
</organism>
<dbReference type="Pfam" id="PF13519">
    <property type="entry name" value="VWA_2"/>
    <property type="match status" value="1"/>
</dbReference>
<feature type="non-terminal residue" evidence="8">
    <location>
        <position position="566"/>
    </location>
</feature>
<dbReference type="Gene3D" id="3.40.50.410">
    <property type="entry name" value="von Willebrand factor, type A domain"/>
    <property type="match status" value="2"/>
</dbReference>
<dbReference type="PROSITE" id="PS50234">
    <property type="entry name" value="VWFA"/>
    <property type="match status" value="1"/>
</dbReference>
<protein>
    <submittedName>
        <fullName evidence="8">Uncharacterized protein sll0103</fullName>
    </submittedName>
</protein>
<dbReference type="InterPro" id="IPR002035">
    <property type="entry name" value="VWF_A"/>
</dbReference>
<dbReference type="Gene3D" id="3.30.40.10">
    <property type="entry name" value="Zinc/RING finger domain, C3HC4 (zinc finger)"/>
    <property type="match status" value="1"/>
</dbReference>
<dbReference type="GO" id="GO:0008270">
    <property type="term" value="F:zinc ion binding"/>
    <property type="evidence" value="ECO:0007669"/>
    <property type="project" value="UniProtKB-KW"/>
</dbReference>
<comment type="caution">
    <text evidence="8">The sequence shown here is derived from an EMBL/GenBank/DDBJ whole genome shotgun (WGS) entry which is preliminary data.</text>
</comment>
<dbReference type="InterPro" id="IPR032838">
    <property type="entry name" value="Vwaint_dom"/>
</dbReference>
<evidence type="ECO:0000256" key="1">
    <source>
        <dbReference type="ARBA" id="ARBA00022723"/>
    </source>
</evidence>
<dbReference type="SUPFAM" id="SSF57850">
    <property type="entry name" value="RING/U-box"/>
    <property type="match status" value="1"/>
</dbReference>
<feature type="domain" description="VWFA" evidence="7">
    <location>
        <begin position="157"/>
        <end position="230"/>
    </location>
</feature>
<name>A0A830CTK5_9LAMI</name>
<feature type="region of interest" description="Disordered" evidence="5">
    <location>
        <begin position="515"/>
        <end position="542"/>
    </location>
</feature>
<dbReference type="PROSITE" id="PS50089">
    <property type="entry name" value="ZF_RING_2"/>
    <property type="match status" value="1"/>
</dbReference>